<sequence>MGRREEMRESFIERKKGELQDKPSEDPSSRQMAAQEAAGKCSGLRVIWLSKVRCSVDRAVALVNELSSKQHLEERLKDLDSRCARLESVPVAQNDAVHAQTDEALSCRS</sequence>
<dbReference type="AlphaFoldDB" id="F4WKW6"/>
<organism evidence="4">
    <name type="scientific">Acromyrmex echinatior</name>
    <name type="common">Panamanian leafcutter ant</name>
    <name type="synonym">Acromyrmex octospinosus echinatior</name>
    <dbReference type="NCBI Taxonomy" id="103372"/>
    <lineage>
        <taxon>Eukaryota</taxon>
        <taxon>Metazoa</taxon>
        <taxon>Ecdysozoa</taxon>
        <taxon>Arthropoda</taxon>
        <taxon>Hexapoda</taxon>
        <taxon>Insecta</taxon>
        <taxon>Pterygota</taxon>
        <taxon>Neoptera</taxon>
        <taxon>Endopterygota</taxon>
        <taxon>Hymenoptera</taxon>
        <taxon>Apocrita</taxon>
        <taxon>Aculeata</taxon>
        <taxon>Formicoidea</taxon>
        <taxon>Formicidae</taxon>
        <taxon>Myrmicinae</taxon>
        <taxon>Acromyrmex</taxon>
    </lineage>
</organism>
<dbReference type="Proteomes" id="UP000007755">
    <property type="component" value="Unassembled WGS sequence"/>
</dbReference>
<proteinExistence type="predicted"/>
<keyword evidence="1" id="KW-0175">Coiled coil</keyword>
<evidence type="ECO:0000256" key="2">
    <source>
        <dbReference type="SAM" id="MobiDB-lite"/>
    </source>
</evidence>
<evidence type="ECO:0000313" key="4">
    <source>
        <dbReference type="Proteomes" id="UP000007755"/>
    </source>
</evidence>
<protein>
    <submittedName>
        <fullName evidence="3">Uncharacterized protein</fullName>
    </submittedName>
</protein>
<feature type="region of interest" description="Disordered" evidence="2">
    <location>
        <begin position="1"/>
        <end position="36"/>
    </location>
</feature>
<feature type="coiled-coil region" evidence="1">
    <location>
        <begin position="62"/>
        <end position="89"/>
    </location>
</feature>
<reference evidence="3" key="1">
    <citation type="submission" date="2011-02" db="EMBL/GenBank/DDBJ databases">
        <title>The genome of the leaf-cutting ant Acromyrmex echinatior suggests key adaptations to social evolution and fungus farming.</title>
        <authorList>
            <person name="Nygaard S."/>
            <person name="Zhang G."/>
        </authorList>
    </citation>
    <scope>NUCLEOTIDE SEQUENCE</scope>
</reference>
<dbReference type="EMBL" id="GL888206">
    <property type="protein sequence ID" value="EGI65208.1"/>
    <property type="molecule type" value="Genomic_DNA"/>
</dbReference>
<dbReference type="InParanoid" id="F4WKW6"/>
<keyword evidence="4" id="KW-1185">Reference proteome</keyword>
<feature type="compositionally biased region" description="Basic and acidic residues" evidence="2">
    <location>
        <begin position="1"/>
        <end position="28"/>
    </location>
</feature>
<evidence type="ECO:0000313" key="3">
    <source>
        <dbReference type="EMBL" id="EGI65208.1"/>
    </source>
</evidence>
<name>F4WKW6_ACREC</name>
<evidence type="ECO:0000256" key="1">
    <source>
        <dbReference type="SAM" id="Coils"/>
    </source>
</evidence>
<gene>
    <name evidence="3" type="ORF">G5I_06386</name>
</gene>
<accession>F4WKW6</accession>